<dbReference type="Proteomes" id="UP000662939">
    <property type="component" value="Chromosome"/>
</dbReference>
<evidence type="ECO:0000313" key="4">
    <source>
        <dbReference type="Proteomes" id="UP000662939"/>
    </source>
</evidence>
<feature type="compositionally biased region" description="Basic and acidic residues" evidence="1">
    <location>
        <begin position="58"/>
        <end position="69"/>
    </location>
</feature>
<feature type="transmembrane region" description="Helical" evidence="2">
    <location>
        <begin position="92"/>
        <end position="110"/>
    </location>
</feature>
<feature type="transmembrane region" description="Helical" evidence="2">
    <location>
        <begin position="147"/>
        <end position="165"/>
    </location>
</feature>
<dbReference type="RefSeq" id="WP_213172401.1">
    <property type="nucleotide sequence ID" value="NZ_CP070496.1"/>
</dbReference>
<dbReference type="InterPro" id="IPR016566">
    <property type="entry name" value="UCP010219"/>
</dbReference>
<reference evidence="3" key="1">
    <citation type="submission" date="2021-02" db="EMBL/GenBank/DDBJ databases">
        <title>Natronoglycomyces albus gen. nov., sp. nov, a haloalkaliphilic actinobacterium from a soda solonchak soil.</title>
        <authorList>
            <person name="Sorokin D.Y."/>
            <person name="Khijniak T.V."/>
            <person name="Zakharycheva A.P."/>
            <person name="Boueva O.V."/>
            <person name="Ariskina E.V."/>
            <person name="Hahnke R.L."/>
            <person name="Bunk B."/>
            <person name="Sproer C."/>
            <person name="Schumann P."/>
            <person name="Evtushenko L.I."/>
            <person name="Kublanov I.V."/>
        </authorList>
    </citation>
    <scope>NUCLEOTIDE SEQUENCE</scope>
    <source>
        <strain evidence="3">DSM 106290</strain>
    </source>
</reference>
<feature type="region of interest" description="Disordered" evidence="1">
    <location>
        <begin position="1"/>
        <end position="78"/>
    </location>
</feature>
<name>A0A895XRR6_9ACTN</name>
<evidence type="ECO:0000256" key="1">
    <source>
        <dbReference type="SAM" id="MobiDB-lite"/>
    </source>
</evidence>
<dbReference type="Pfam" id="PF11361">
    <property type="entry name" value="DUF3159"/>
    <property type="match status" value="1"/>
</dbReference>
<organism evidence="3 4">
    <name type="scientific">Natronoglycomyces albus</name>
    <dbReference type="NCBI Taxonomy" id="2811108"/>
    <lineage>
        <taxon>Bacteria</taxon>
        <taxon>Bacillati</taxon>
        <taxon>Actinomycetota</taxon>
        <taxon>Actinomycetes</taxon>
        <taxon>Glycomycetales</taxon>
        <taxon>Glycomycetaceae</taxon>
        <taxon>Natronoglycomyces</taxon>
    </lineage>
</organism>
<dbReference type="AlphaFoldDB" id="A0A895XRR6"/>
<dbReference type="EMBL" id="CP070496">
    <property type="protein sequence ID" value="QSB06392.1"/>
    <property type="molecule type" value="Genomic_DNA"/>
</dbReference>
<sequence length="303" mass="32059">MTDIPASGTTSAEDRNSDLSAGALRSQEAPRDSEGTADDSGGSSAAPVPSSDLGSEASAERTGHRSAKSDDEEEPLPPFTEQLSEQLGGVRGLVEAAVPITVFVILNLALPSQIGPFTGLQWAVGSAVAVAVAIAIFRAIKREPVRHAINGLIGIALGAFLALRTGEARQMFLPGIIQGGLYGVALVASAAIRHPIIGWIWSIIADGGKKTWRSNPDLVRVFCQLTFVWGAVFILKNLARLWMYLVDAETLLGITTIVTGWPLTLALTALTVWAVRRVTNRDDHQLLAGSDIVPPTARTSSIH</sequence>
<keyword evidence="2" id="KW-1133">Transmembrane helix</keyword>
<evidence type="ECO:0000256" key="2">
    <source>
        <dbReference type="SAM" id="Phobius"/>
    </source>
</evidence>
<feature type="transmembrane region" description="Helical" evidence="2">
    <location>
        <begin position="122"/>
        <end position="140"/>
    </location>
</feature>
<keyword evidence="2" id="KW-0472">Membrane</keyword>
<feature type="transmembrane region" description="Helical" evidence="2">
    <location>
        <begin position="251"/>
        <end position="275"/>
    </location>
</feature>
<evidence type="ECO:0000313" key="3">
    <source>
        <dbReference type="EMBL" id="QSB06392.1"/>
    </source>
</evidence>
<feature type="transmembrane region" description="Helical" evidence="2">
    <location>
        <begin position="171"/>
        <end position="192"/>
    </location>
</feature>
<keyword evidence="2" id="KW-0812">Transmembrane</keyword>
<protein>
    <submittedName>
        <fullName evidence="3">DUF3159 domain-containing protein</fullName>
    </submittedName>
</protein>
<gene>
    <name evidence="3" type="ORF">JQS30_05655</name>
</gene>
<keyword evidence="4" id="KW-1185">Reference proteome</keyword>
<proteinExistence type="predicted"/>
<dbReference type="KEGG" id="nav:JQS30_05655"/>
<feature type="transmembrane region" description="Helical" evidence="2">
    <location>
        <begin position="218"/>
        <end position="239"/>
    </location>
</feature>
<feature type="compositionally biased region" description="Low complexity" evidence="1">
    <location>
        <begin position="39"/>
        <end position="52"/>
    </location>
</feature>
<accession>A0A895XRR6</accession>